<dbReference type="Proteomes" id="UP000091857">
    <property type="component" value="Chromosome 5"/>
</dbReference>
<keyword evidence="2" id="KW-1185">Reference proteome</keyword>
<gene>
    <name evidence="1" type="ORF">MANES_05G148550v8</name>
</gene>
<accession>A0ACB7HPY4</accession>
<proteinExistence type="predicted"/>
<sequence>MIGSFFTRGLVMVFGYAYPAYECYKTIEKNKPQIEHLRFWCQYWILVAVLTVCERIADVFISWLPFYNEAKLAFFIYLWYPKTQGTTYVYDSYFRPCIAKYENDIDRLLLELRTRPGDMAILYWRWAASYGQTRVLEIFQHVSSHSTPSSRSAQLQRRDARTHQPVAAPNRQPSKISRQSAATQPESEGPLSPTSSSSSSQSQMEVAEDVAPSQVREATPLATNDDTNSPTNEADVDEAILVTPAKLRKSLKDQFETSSTFSLQN</sequence>
<protein>
    <submittedName>
        <fullName evidence="1">Uncharacterized protein</fullName>
    </submittedName>
</protein>
<comment type="caution">
    <text evidence="1">The sequence shown here is derived from an EMBL/GenBank/DDBJ whole genome shotgun (WGS) entry which is preliminary data.</text>
</comment>
<evidence type="ECO:0000313" key="1">
    <source>
        <dbReference type="EMBL" id="KAG8654567.1"/>
    </source>
</evidence>
<dbReference type="EMBL" id="CM004391">
    <property type="protein sequence ID" value="KAG8654567.1"/>
    <property type="molecule type" value="Genomic_DNA"/>
</dbReference>
<name>A0ACB7HPY4_MANES</name>
<reference evidence="2" key="1">
    <citation type="journal article" date="2016" name="Nat. Biotechnol.">
        <title>Sequencing wild and cultivated cassava and related species reveals extensive interspecific hybridization and genetic diversity.</title>
        <authorList>
            <person name="Bredeson J.V."/>
            <person name="Lyons J.B."/>
            <person name="Prochnik S.E."/>
            <person name="Wu G.A."/>
            <person name="Ha C.M."/>
            <person name="Edsinger-Gonzales E."/>
            <person name="Grimwood J."/>
            <person name="Schmutz J."/>
            <person name="Rabbi I.Y."/>
            <person name="Egesi C."/>
            <person name="Nauluvula P."/>
            <person name="Lebot V."/>
            <person name="Ndunguru J."/>
            <person name="Mkamilo G."/>
            <person name="Bart R.S."/>
            <person name="Setter T.L."/>
            <person name="Gleadow R.M."/>
            <person name="Kulakow P."/>
            <person name="Ferguson M.E."/>
            <person name="Rounsley S."/>
            <person name="Rokhsar D.S."/>
        </authorList>
    </citation>
    <scope>NUCLEOTIDE SEQUENCE [LARGE SCALE GENOMIC DNA]</scope>
    <source>
        <strain evidence="2">cv. AM560-2</strain>
    </source>
</reference>
<evidence type="ECO:0000313" key="2">
    <source>
        <dbReference type="Proteomes" id="UP000091857"/>
    </source>
</evidence>
<organism evidence="1 2">
    <name type="scientific">Manihot esculenta</name>
    <name type="common">Cassava</name>
    <name type="synonym">Jatropha manihot</name>
    <dbReference type="NCBI Taxonomy" id="3983"/>
    <lineage>
        <taxon>Eukaryota</taxon>
        <taxon>Viridiplantae</taxon>
        <taxon>Streptophyta</taxon>
        <taxon>Embryophyta</taxon>
        <taxon>Tracheophyta</taxon>
        <taxon>Spermatophyta</taxon>
        <taxon>Magnoliopsida</taxon>
        <taxon>eudicotyledons</taxon>
        <taxon>Gunneridae</taxon>
        <taxon>Pentapetalae</taxon>
        <taxon>rosids</taxon>
        <taxon>fabids</taxon>
        <taxon>Malpighiales</taxon>
        <taxon>Euphorbiaceae</taxon>
        <taxon>Crotonoideae</taxon>
        <taxon>Manihoteae</taxon>
        <taxon>Manihot</taxon>
    </lineage>
</organism>